<dbReference type="Proteomes" id="UP000236305">
    <property type="component" value="Unassembled WGS sequence"/>
</dbReference>
<sequence>MLLVASIPSAHTFPADPRRPQPAQRTSAFDLLFWEAKTTGVSAGEGLDECEDASARARINTASSAAAKTPNPFVSRAD</sequence>
<comment type="caution">
    <text evidence="2">The sequence shown here is derived from an EMBL/GenBank/DDBJ whole genome shotgun (WGS) entry which is preliminary data.</text>
</comment>
<evidence type="ECO:0000313" key="3">
    <source>
        <dbReference type="Proteomes" id="UP000236305"/>
    </source>
</evidence>
<organism evidence="2 3">
    <name type="scientific">Verticillium dahliae</name>
    <name type="common">Verticillium wilt</name>
    <dbReference type="NCBI Taxonomy" id="27337"/>
    <lineage>
        <taxon>Eukaryota</taxon>
        <taxon>Fungi</taxon>
        <taxon>Dikarya</taxon>
        <taxon>Ascomycota</taxon>
        <taxon>Pezizomycotina</taxon>
        <taxon>Sordariomycetes</taxon>
        <taxon>Hypocreomycetidae</taxon>
        <taxon>Glomerellales</taxon>
        <taxon>Plectosphaerellaceae</taxon>
        <taxon>Verticillium</taxon>
    </lineage>
</organism>
<accession>A0AA45APM7</accession>
<proteinExistence type="predicted"/>
<gene>
    <name evidence="2" type="ORF">BJF96_g2036</name>
</gene>
<dbReference type="EMBL" id="MPSH01000005">
    <property type="protein sequence ID" value="PNH34782.1"/>
    <property type="molecule type" value="Genomic_DNA"/>
</dbReference>
<reference evidence="2 3" key="1">
    <citation type="submission" date="2017-12" db="EMBL/GenBank/DDBJ databases">
        <title>Comparative genomics yields insights into virulence evolution of Verticillium dahliae.</title>
        <authorList>
            <person name="Fan R."/>
            <person name="Armitage A.D."/>
            <person name="Cascant-Lopez E."/>
            <person name="Sobczyk M."/>
            <person name="Cockerton H.M."/>
            <person name="Harrison R.J."/>
        </authorList>
    </citation>
    <scope>NUCLEOTIDE SEQUENCE [LARGE SCALE GENOMIC DNA]</scope>
    <source>
        <strain evidence="2 3">12008</strain>
    </source>
</reference>
<evidence type="ECO:0000313" key="2">
    <source>
        <dbReference type="EMBL" id="PNH34782.1"/>
    </source>
</evidence>
<evidence type="ECO:0000256" key="1">
    <source>
        <dbReference type="SAM" id="MobiDB-lite"/>
    </source>
</evidence>
<feature type="region of interest" description="Disordered" evidence="1">
    <location>
        <begin position="1"/>
        <end position="24"/>
    </location>
</feature>
<name>A0AA45APM7_VERDA</name>
<protein>
    <submittedName>
        <fullName evidence="2">Uncharacterized protein</fullName>
    </submittedName>
</protein>
<dbReference type="AlphaFoldDB" id="A0AA45APM7"/>